<dbReference type="Proteomes" id="UP001321760">
    <property type="component" value="Unassembled WGS sequence"/>
</dbReference>
<dbReference type="EMBL" id="MU865928">
    <property type="protein sequence ID" value="KAK4451382.1"/>
    <property type="molecule type" value="Genomic_DNA"/>
</dbReference>
<organism evidence="2 3">
    <name type="scientific">Podospora aff. communis PSN243</name>
    <dbReference type="NCBI Taxonomy" id="3040156"/>
    <lineage>
        <taxon>Eukaryota</taxon>
        <taxon>Fungi</taxon>
        <taxon>Dikarya</taxon>
        <taxon>Ascomycota</taxon>
        <taxon>Pezizomycotina</taxon>
        <taxon>Sordariomycetes</taxon>
        <taxon>Sordariomycetidae</taxon>
        <taxon>Sordariales</taxon>
        <taxon>Podosporaceae</taxon>
        <taxon>Podospora</taxon>
    </lineage>
</organism>
<reference evidence="2" key="1">
    <citation type="journal article" date="2023" name="Mol. Phylogenet. Evol.">
        <title>Genome-scale phylogeny and comparative genomics of the fungal order Sordariales.</title>
        <authorList>
            <person name="Hensen N."/>
            <person name="Bonometti L."/>
            <person name="Westerberg I."/>
            <person name="Brannstrom I.O."/>
            <person name="Guillou S."/>
            <person name="Cros-Aarteil S."/>
            <person name="Calhoun S."/>
            <person name="Haridas S."/>
            <person name="Kuo A."/>
            <person name="Mondo S."/>
            <person name="Pangilinan J."/>
            <person name="Riley R."/>
            <person name="LaButti K."/>
            <person name="Andreopoulos B."/>
            <person name="Lipzen A."/>
            <person name="Chen C."/>
            <person name="Yan M."/>
            <person name="Daum C."/>
            <person name="Ng V."/>
            <person name="Clum A."/>
            <person name="Steindorff A."/>
            <person name="Ohm R.A."/>
            <person name="Martin F."/>
            <person name="Silar P."/>
            <person name="Natvig D.O."/>
            <person name="Lalanne C."/>
            <person name="Gautier V."/>
            <person name="Ament-Velasquez S.L."/>
            <person name="Kruys A."/>
            <person name="Hutchinson M.I."/>
            <person name="Powell A.J."/>
            <person name="Barry K."/>
            <person name="Miller A.N."/>
            <person name="Grigoriev I.V."/>
            <person name="Debuchy R."/>
            <person name="Gladieux P."/>
            <person name="Hiltunen Thoren M."/>
            <person name="Johannesson H."/>
        </authorList>
    </citation>
    <scope>NUCLEOTIDE SEQUENCE</scope>
    <source>
        <strain evidence="2">PSN243</strain>
    </source>
</reference>
<sequence length="350" mass="38524">MFQRFIAVAFCVAQARAVSVSHSAVQQVPEDAWMLGFANPNATGEIRFRGYNITAPFPGVESDDWRFTIKVRDGLPQRASDPSRLVTGLWIELDPPDNLVQRQENQDIVPRDPSWQVCQGFWELSNLKSSAQNVDASCEGVLPAACVSAITRQLRTDFGIRAEGRSFQCPDLSVTDPACRDVFEASKGGVAAVGTTLPAGNQSDLTPTGAFDYARMGLSGDNGGHALGNFTAYDEALRRVFPYDNYDIQTPGTVWAEDLVNVMLPSYFPLADSFSTAHNESVSSDTTSLANTTEDTPTHVDVPQRVFLGGPDESLCCNEQCMRCYRRDWDCEYADRNCWLRPVANHVSLS</sequence>
<reference evidence="2" key="2">
    <citation type="submission" date="2023-05" db="EMBL/GenBank/DDBJ databases">
        <authorList>
            <consortium name="Lawrence Berkeley National Laboratory"/>
            <person name="Steindorff A."/>
            <person name="Hensen N."/>
            <person name="Bonometti L."/>
            <person name="Westerberg I."/>
            <person name="Brannstrom I.O."/>
            <person name="Guillou S."/>
            <person name="Cros-Aarteil S."/>
            <person name="Calhoun S."/>
            <person name="Haridas S."/>
            <person name="Kuo A."/>
            <person name="Mondo S."/>
            <person name="Pangilinan J."/>
            <person name="Riley R."/>
            <person name="Labutti K."/>
            <person name="Andreopoulos B."/>
            <person name="Lipzen A."/>
            <person name="Chen C."/>
            <person name="Yanf M."/>
            <person name="Daum C."/>
            <person name="Ng V."/>
            <person name="Clum A."/>
            <person name="Ohm R."/>
            <person name="Martin F."/>
            <person name="Silar P."/>
            <person name="Natvig D."/>
            <person name="Lalanne C."/>
            <person name="Gautier V."/>
            <person name="Ament-Velasquez S.L."/>
            <person name="Kruys A."/>
            <person name="Hutchinson M.I."/>
            <person name="Powell A.J."/>
            <person name="Barry K."/>
            <person name="Miller A.N."/>
            <person name="Grigoriev I.V."/>
            <person name="Debuchy R."/>
            <person name="Gladieux P."/>
            <person name="Thoren M.H."/>
            <person name="Johannesson H."/>
        </authorList>
    </citation>
    <scope>NUCLEOTIDE SEQUENCE</scope>
    <source>
        <strain evidence="2">PSN243</strain>
    </source>
</reference>
<proteinExistence type="predicted"/>
<feature type="signal peptide" evidence="1">
    <location>
        <begin position="1"/>
        <end position="17"/>
    </location>
</feature>
<name>A0AAV9GT12_9PEZI</name>
<gene>
    <name evidence="2" type="ORF">QBC34DRAFT_436510</name>
</gene>
<evidence type="ECO:0000313" key="3">
    <source>
        <dbReference type="Proteomes" id="UP001321760"/>
    </source>
</evidence>
<keyword evidence="1" id="KW-0732">Signal</keyword>
<feature type="chain" id="PRO_5043810121" evidence="1">
    <location>
        <begin position="18"/>
        <end position="350"/>
    </location>
</feature>
<evidence type="ECO:0000313" key="2">
    <source>
        <dbReference type="EMBL" id="KAK4451382.1"/>
    </source>
</evidence>
<keyword evidence="3" id="KW-1185">Reference proteome</keyword>
<dbReference type="AlphaFoldDB" id="A0AAV9GT12"/>
<accession>A0AAV9GT12</accession>
<evidence type="ECO:0000256" key="1">
    <source>
        <dbReference type="SAM" id="SignalP"/>
    </source>
</evidence>
<comment type="caution">
    <text evidence="2">The sequence shown here is derived from an EMBL/GenBank/DDBJ whole genome shotgun (WGS) entry which is preliminary data.</text>
</comment>
<protein>
    <submittedName>
        <fullName evidence="2">Uncharacterized protein</fullName>
    </submittedName>
</protein>